<keyword evidence="3" id="KW-1185">Reference proteome</keyword>
<dbReference type="AlphaFoldDB" id="A0AA37LZ73"/>
<reference evidence="2 3" key="1">
    <citation type="submission" date="2021-07" db="EMBL/GenBank/DDBJ databases">
        <title>Genome data of Colletotrichum spaethianum.</title>
        <authorList>
            <person name="Utami Y.D."/>
            <person name="Hiruma K."/>
        </authorList>
    </citation>
    <scope>NUCLEOTIDE SEQUENCE [LARGE SCALE GENOMIC DNA]</scope>
    <source>
        <strain evidence="2 3">MAFF 242679</strain>
    </source>
</reference>
<proteinExistence type="predicted"/>
<feature type="region of interest" description="Disordered" evidence="1">
    <location>
        <begin position="33"/>
        <end position="64"/>
    </location>
</feature>
<protein>
    <submittedName>
        <fullName evidence="2">Uncharacterized protein</fullName>
    </submittedName>
</protein>
<accession>A0AA37LZ73</accession>
<organism evidence="2 3">
    <name type="scientific">Colletotrichum liriopes</name>
    <dbReference type="NCBI Taxonomy" id="708192"/>
    <lineage>
        <taxon>Eukaryota</taxon>
        <taxon>Fungi</taxon>
        <taxon>Dikarya</taxon>
        <taxon>Ascomycota</taxon>
        <taxon>Pezizomycotina</taxon>
        <taxon>Sordariomycetes</taxon>
        <taxon>Hypocreomycetidae</taxon>
        <taxon>Glomerellales</taxon>
        <taxon>Glomerellaceae</taxon>
        <taxon>Colletotrichum</taxon>
        <taxon>Colletotrichum spaethianum species complex</taxon>
    </lineage>
</organism>
<evidence type="ECO:0000313" key="3">
    <source>
        <dbReference type="Proteomes" id="UP001055172"/>
    </source>
</evidence>
<sequence length="81" mass="8789">MVGQDDGFTSNRTLHLYRDFHHAVPLLGNIRHAPASRPATRDSRGPVVARWPGPGRLCETAKRPSEAGGVHELRRAAAVVA</sequence>
<comment type="caution">
    <text evidence="2">The sequence shown here is derived from an EMBL/GenBank/DDBJ whole genome shotgun (WGS) entry which is preliminary data.</text>
</comment>
<name>A0AA37LZ73_9PEZI</name>
<evidence type="ECO:0000256" key="1">
    <source>
        <dbReference type="SAM" id="MobiDB-lite"/>
    </source>
</evidence>
<gene>
    <name evidence="2" type="ORF">ColLi_12144</name>
</gene>
<dbReference type="EMBL" id="BPPX01000040">
    <property type="protein sequence ID" value="GJC89306.1"/>
    <property type="molecule type" value="Genomic_DNA"/>
</dbReference>
<evidence type="ECO:0000313" key="2">
    <source>
        <dbReference type="EMBL" id="GJC89306.1"/>
    </source>
</evidence>
<dbReference type="Proteomes" id="UP001055172">
    <property type="component" value="Unassembled WGS sequence"/>
</dbReference>